<name>A0A512J553_9HYPH</name>
<organism evidence="1 3">
    <name type="scientific">Methylobacterium oxalidis</name>
    <dbReference type="NCBI Taxonomy" id="944322"/>
    <lineage>
        <taxon>Bacteria</taxon>
        <taxon>Pseudomonadati</taxon>
        <taxon>Pseudomonadota</taxon>
        <taxon>Alphaproteobacteria</taxon>
        <taxon>Hyphomicrobiales</taxon>
        <taxon>Methylobacteriaceae</taxon>
        <taxon>Methylobacterium</taxon>
    </lineage>
</organism>
<sequence length="49" mass="5185">MPAHFDIGRHARSLGMRVVADLARQLGGSITVPQDGKGARFPIDMPLAG</sequence>
<dbReference type="Gene3D" id="3.30.565.10">
    <property type="entry name" value="Histidine kinase-like ATPase, C-terminal domain"/>
    <property type="match status" value="1"/>
</dbReference>
<evidence type="ECO:0000313" key="1">
    <source>
        <dbReference type="EMBL" id="GEP05106.1"/>
    </source>
</evidence>
<evidence type="ECO:0008006" key="5">
    <source>
        <dbReference type="Google" id="ProtNLM"/>
    </source>
</evidence>
<dbReference type="InterPro" id="IPR036890">
    <property type="entry name" value="HATPase_C_sf"/>
</dbReference>
<evidence type="ECO:0000313" key="4">
    <source>
        <dbReference type="Proteomes" id="UP001156856"/>
    </source>
</evidence>
<keyword evidence="4" id="KW-1185">Reference proteome</keyword>
<reference evidence="1 3" key="3">
    <citation type="submission" date="2019-07" db="EMBL/GenBank/DDBJ databases">
        <title>Whole genome shotgun sequence of Methylobacterium oxalidis NBRC 107715.</title>
        <authorList>
            <person name="Hosoyama A."/>
            <person name="Uohara A."/>
            <person name="Ohji S."/>
            <person name="Ichikawa N."/>
        </authorList>
    </citation>
    <scope>NUCLEOTIDE SEQUENCE [LARGE SCALE GENOMIC DNA]</scope>
    <source>
        <strain evidence="1 3">NBRC 107715</strain>
    </source>
</reference>
<evidence type="ECO:0000313" key="3">
    <source>
        <dbReference type="Proteomes" id="UP000321960"/>
    </source>
</evidence>
<reference evidence="4" key="2">
    <citation type="journal article" date="2019" name="Int. J. Syst. Evol. Microbiol.">
        <title>The Global Catalogue of Microorganisms (GCM) 10K type strain sequencing project: providing services to taxonomists for standard genome sequencing and annotation.</title>
        <authorList>
            <consortium name="The Broad Institute Genomics Platform"/>
            <consortium name="The Broad Institute Genome Sequencing Center for Infectious Disease"/>
            <person name="Wu L."/>
            <person name="Ma J."/>
        </authorList>
    </citation>
    <scope>NUCLEOTIDE SEQUENCE [LARGE SCALE GENOMIC DNA]</scope>
    <source>
        <strain evidence="4">NBRC 107715</strain>
    </source>
</reference>
<dbReference type="Proteomes" id="UP001156856">
    <property type="component" value="Unassembled WGS sequence"/>
</dbReference>
<comment type="caution">
    <text evidence="1">The sequence shown here is derived from an EMBL/GenBank/DDBJ whole genome shotgun (WGS) entry which is preliminary data.</text>
</comment>
<accession>A0A512J553</accession>
<dbReference type="EMBL" id="BJZU01000063">
    <property type="protein sequence ID" value="GEP05106.1"/>
    <property type="molecule type" value="Genomic_DNA"/>
</dbReference>
<proteinExistence type="predicted"/>
<dbReference type="AlphaFoldDB" id="A0A512J553"/>
<dbReference type="RefSeq" id="WP_373866749.1">
    <property type="nucleotide sequence ID" value="NZ_BJZU01000063.1"/>
</dbReference>
<reference evidence="2" key="1">
    <citation type="journal article" date="2014" name="Int. J. Syst. Evol. Microbiol.">
        <title>Complete genome of a new Firmicutes species belonging to the dominant human colonic microbiota ('Ruminococcus bicirculans') reveals two chromosomes and a selective capacity to utilize plant glucans.</title>
        <authorList>
            <consortium name="NISC Comparative Sequencing Program"/>
            <person name="Wegmann U."/>
            <person name="Louis P."/>
            <person name="Goesmann A."/>
            <person name="Henrissat B."/>
            <person name="Duncan S.H."/>
            <person name="Flint H.J."/>
        </authorList>
    </citation>
    <scope>NUCLEOTIDE SEQUENCE</scope>
    <source>
        <strain evidence="2">NBRC 107715</strain>
    </source>
</reference>
<gene>
    <name evidence="2" type="ORF">GCM10007888_09840</name>
    <name evidence="1" type="ORF">MOX02_31440</name>
</gene>
<dbReference type="EMBL" id="BSPK01000015">
    <property type="protein sequence ID" value="GLS62603.1"/>
    <property type="molecule type" value="Genomic_DNA"/>
</dbReference>
<dbReference type="Proteomes" id="UP000321960">
    <property type="component" value="Unassembled WGS sequence"/>
</dbReference>
<reference evidence="2" key="4">
    <citation type="submission" date="2023-01" db="EMBL/GenBank/DDBJ databases">
        <title>Draft genome sequence of Methylobacterium oxalidis strain NBRC 107715.</title>
        <authorList>
            <person name="Sun Q."/>
            <person name="Mori K."/>
        </authorList>
    </citation>
    <scope>NUCLEOTIDE SEQUENCE</scope>
    <source>
        <strain evidence="2">NBRC 107715</strain>
    </source>
</reference>
<evidence type="ECO:0000313" key="2">
    <source>
        <dbReference type="EMBL" id="GLS62603.1"/>
    </source>
</evidence>
<protein>
    <recommendedName>
        <fullName evidence="5">Histidine kinase/HSP90-like ATPase domain-containing protein</fullName>
    </recommendedName>
</protein>